<feature type="compositionally biased region" description="Polar residues" evidence="1">
    <location>
        <begin position="220"/>
        <end position="229"/>
    </location>
</feature>
<proteinExistence type="predicted"/>
<comment type="caution">
    <text evidence="2">The sequence shown here is derived from an EMBL/GenBank/DDBJ whole genome shotgun (WGS) entry which is preliminary data.</text>
</comment>
<organism evidence="2 3">
    <name type="scientific">Owenia fusiformis</name>
    <name type="common">Polychaete worm</name>
    <dbReference type="NCBI Taxonomy" id="6347"/>
    <lineage>
        <taxon>Eukaryota</taxon>
        <taxon>Metazoa</taxon>
        <taxon>Spiralia</taxon>
        <taxon>Lophotrochozoa</taxon>
        <taxon>Annelida</taxon>
        <taxon>Polychaeta</taxon>
        <taxon>Sedentaria</taxon>
        <taxon>Canalipalpata</taxon>
        <taxon>Sabellida</taxon>
        <taxon>Oweniida</taxon>
        <taxon>Oweniidae</taxon>
        <taxon>Owenia</taxon>
    </lineage>
</organism>
<feature type="compositionally biased region" description="Polar residues" evidence="1">
    <location>
        <begin position="238"/>
        <end position="255"/>
    </location>
</feature>
<dbReference type="EMBL" id="CAIIXF020000004">
    <property type="protein sequence ID" value="CAH1781390.1"/>
    <property type="molecule type" value="Genomic_DNA"/>
</dbReference>
<reference evidence="2" key="1">
    <citation type="submission" date="2022-03" db="EMBL/GenBank/DDBJ databases">
        <authorList>
            <person name="Martin C."/>
        </authorList>
    </citation>
    <scope>NUCLEOTIDE SEQUENCE</scope>
</reference>
<accession>A0A8S4NIL3</accession>
<name>A0A8S4NIL3_OWEFU</name>
<gene>
    <name evidence="2" type="ORF">OFUS_LOCUS7973</name>
</gene>
<feature type="non-terminal residue" evidence="2">
    <location>
        <position position="1"/>
    </location>
</feature>
<feature type="region of interest" description="Disordered" evidence="1">
    <location>
        <begin position="220"/>
        <end position="350"/>
    </location>
</feature>
<dbReference type="AlphaFoldDB" id="A0A8S4NIL3"/>
<evidence type="ECO:0000313" key="2">
    <source>
        <dbReference type="EMBL" id="CAH1781390.1"/>
    </source>
</evidence>
<dbReference type="Gene3D" id="1.20.5.340">
    <property type="match status" value="1"/>
</dbReference>
<protein>
    <submittedName>
        <fullName evidence="2">Uncharacterized protein</fullName>
    </submittedName>
</protein>
<keyword evidence="3" id="KW-1185">Reference proteome</keyword>
<evidence type="ECO:0000313" key="3">
    <source>
        <dbReference type="Proteomes" id="UP000749559"/>
    </source>
</evidence>
<dbReference type="Proteomes" id="UP000749559">
    <property type="component" value="Unassembled WGS sequence"/>
</dbReference>
<evidence type="ECO:0000256" key="1">
    <source>
        <dbReference type="SAM" id="MobiDB-lite"/>
    </source>
</evidence>
<sequence>SCRISRFTPNLSTTYFDMIRDYFFEKAKSKVTEHCNSLFGPLAERDENEVPVNLQPKKRQGKNKLTNSVTDIYDLYLYLTDNVDVFPKGVLSTNSFLPEVTMSREASNNMHRNERAASMDVTITVLTQRVKELEVERDSMRKDICTLSSKLDQITGTCKTLQSELGKLTQNTNSIQGNLASITRFVTSSKPSDLVNSSAPPKQTQQVMANFAKSSITELNASKPLSTPNDPDVPDYTDGSNNVNNNTRPESTQVSAIPAGDVNRSRTDLHMDTPGTSQNAILPHTLLPSQCSADQHGCNKLNGEPSKQRRSSTPRSSPQKVTYTRTQTPTPPRPPRSNLNLNTPQGSSGQVTYGVTDTGVWRGPPPTDRGIWKGPDPPGKEWQTWLGNNQLRRKKAAAKQKEYVNTVPTRPDTTRDNASTRPRSSGLRGIEYEEVRVLYLENIYQSSEEDDEDTINNVKRFAVDNNIRLKQIHVVHNRISCDKVGCKITIPKHQVDRALCVDLWPVPIRCREWERRRRRYVDNDDRSDVDLRPRYNF</sequence>
<feature type="compositionally biased region" description="Low complexity" evidence="1">
    <location>
        <begin position="311"/>
        <end position="328"/>
    </location>
</feature>